<dbReference type="AlphaFoldDB" id="A0A1S2YSF0"/>
<dbReference type="GeneID" id="101509990"/>
<dbReference type="PANTHER" id="PTHR48100:SF4">
    <property type="entry name" value="HISTIDINE PHOSPHATASE FAMILY (BRANCH 1) PROTEIN"/>
    <property type="match status" value="1"/>
</dbReference>
<dbReference type="RefSeq" id="XP_004509163.1">
    <property type="nucleotide sequence ID" value="XM_004509106.3"/>
</dbReference>
<dbReference type="KEGG" id="cam:101509990"/>
<feature type="active site" description="Proton donor/acceptor" evidence="2">
    <location>
        <position position="101"/>
    </location>
</feature>
<evidence type="ECO:0000313" key="5">
    <source>
        <dbReference type="RefSeq" id="XP_004509163.1"/>
    </source>
</evidence>
<evidence type="ECO:0000256" key="2">
    <source>
        <dbReference type="PIRSR" id="PIRSR613078-1"/>
    </source>
</evidence>
<dbReference type="SUPFAM" id="SSF53254">
    <property type="entry name" value="Phosphoglycerate mutase-like"/>
    <property type="match status" value="1"/>
</dbReference>
<dbReference type="OrthoDB" id="354304at2759"/>
<dbReference type="Pfam" id="PF00300">
    <property type="entry name" value="His_Phos_1"/>
    <property type="match status" value="1"/>
</dbReference>
<accession>A0A1S2YSF0</accession>
<dbReference type="InterPro" id="IPR001345">
    <property type="entry name" value="PG/BPGM_mutase_AS"/>
</dbReference>
<feature type="binding site" evidence="3">
    <location>
        <position position="76"/>
    </location>
    <ligand>
        <name>substrate</name>
    </ligand>
</feature>
<dbReference type="GO" id="GO:0016791">
    <property type="term" value="F:phosphatase activity"/>
    <property type="evidence" value="ECO:0007669"/>
    <property type="project" value="TreeGrafter"/>
</dbReference>
<dbReference type="PANTHER" id="PTHR48100">
    <property type="entry name" value="BROAD-SPECIFICITY PHOSPHATASE YOR283W-RELATED"/>
    <property type="match status" value="1"/>
</dbReference>
<feature type="active site" description="Tele-phosphohistidine intermediate" evidence="2">
    <location>
        <position position="26"/>
    </location>
</feature>
<dbReference type="FunFam" id="3.40.50.1240:FF:000137">
    <property type="match status" value="1"/>
</dbReference>
<dbReference type="eggNOG" id="KOG0235">
    <property type="taxonomic scope" value="Eukaryota"/>
</dbReference>
<dbReference type="PaxDb" id="3827-XP_004509163.1"/>
<comment type="similarity">
    <text evidence="1">Belongs to the phosphoglycerate mutase family.</text>
</comment>
<reference evidence="5" key="2">
    <citation type="submission" date="2025-08" db="UniProtKB">
        <authorList>
            <consortium name="RefSeq"/>
        </authorList>
    </citation>
    <scope>IDENTIFICATION</scope>
    <source>
        <tissue evidence="5">Etiolated seedlings</tissue>
    </source>
</reference>
<dbReference type="SMART" id="SM00855">
    <property type="entry name" value="PGAM"/>
    <property type="match status" value="1"/>
</dbReference>
<dbReference type="InterPro" id="IPR013078">
    <property type="entry name" value="His_Pase_superF_clade-1"/>
</dbReference>
<sequence length="220" mass="24705">MANSSITDSLFSYPRPDYAEIVVVRHGQTIWNAESKIQGHLDVELNEIGRQQARAVADKLSRGPKISGIYSSDLQRAFETAQIIASKCGELEVVKDLDLRERHKGDLQGLCHHEIAKTNPISYKALISNNEHEKIPGDGESMFELLERCKSAVLRIGKKHKGERVVVVSHGTSIEVLYKWACVNGYEGKIHNASITYFHLYDEDILTLKVWANVSHLAQI</sequence>
<protein>
    <submittedName>
        <fullName evidence="5">Phosphoglycerate mutase-like protein 4</fullName>
    </submittedName>
</protein>
<dbReference type="PROSITE" id="PS00175">
    <property type="entry name" value="PG_MUTASE"/>
    <property type="match status" value="1"/>
</dbReference>
<reference evidence="4" key="1">
    <citation type="journal article" date="2013" name="Nat. Biotechnol.">
        <title>Draft genome sequence of chickpea (Cicer arietinum) provides a resource for trait improvement.</title>
        <authorList>
            <person name="Varshney R.K."/>
            <person name="Song C."/>
            <person name="Saxena R.K."/>
            <person name="Azam S."/>
            <person name="Yu S."/>
            <person name="Sharpe A.G."/>
            <person name="Cannon S."/>
            <person name="Baek J."/>
            <person name="Rosen B.D."/>
            <person name="Tar'an B."/>
            <person name="Millan T."/>
            <person name="Zhang X."/>
            <person name="Ramsay L.D."/>
            <person name="Iwata A."/>
            <person name="Wang Y."/>
            <person name="Nelson W."/>
            <person name="Farmer A.D."/>
            <person name="Gaur P.M."/>
            <person name="Soderlund C."/>
            <person name="Penmetsa R.V."/>
            <person name="Xu C."/>
            <person name="Bharti A.K."/>
            <person name="He W."/>
            <person name="Winter P."/>
            <person name="Zhao S."/>
            <person name="Hane J.K."/>
            <person name="Carrasquilla-Garcia N."/>
            <person name="Condie J.A."/>
            <person name="Upadhyaya H.D."/>
            <person name="Luo M.C."/>
            <person name="Thudi M."/>
            <person name="Gowda C.L."/>
            <person name="Singh N.P."/>
            <person name="Lichtenzveig J."/>
            <person name="Gali K.K."/>
            <person name="Rubio J."/>
            <person name="Nadarajan N."/>
            <person name="Dolezel J."/>
            <person name="Bansal K.C."/>
            <person name="Xu X."/>
            <person name="Edwards D."/>
            <person name="Zhang G."/>
            <person name="Kahl G."/>
            <person name="Gil J."/>
            <person name="Singh K.B."/>
            <person name="Datta S.K."/>
            <person name="Jackson S.A."/>
            <person name="Wang J."/>
            <person name="Cook D.R."/>
        </authorList>
    </citation>
    <scope>NUCLEOTIDE SEQUENCE [LARGE SCALE GENOMIC DNA]</scope>
    <source>
        <strain evidence="4">cv. CDC Frontier</strain>
    </source>
</reference>
<dbReference type="InterPro" id="IPR050275">
    <property type="entry name" value="PGM_Phosphatase"/>
</dbReference>
<dbReference type="CDD" id="cd07067">
    <property type="entry name" value="HP_PGM_like"/>
    <property type="match status" value="1"/>
</dbReference>
<evidence type="ECO:0000256" key="1">
    <source>
        <dbReference type="ARBA" id="ARBA00038362"/>
    </source>
</evidence>
<organism evidence="4 5">
    <name type="scientific">Cicer arietinum</name>
    <name type="common">Chickpea</name>
    <name type="synonym">Garbanzo</name>
    <dbReference type="NCBI Taxonomy" id="3827"/>
    <lineage>
        <taxon>Eukaryota</taxon>
        <taxon>Viridiplantae</taxon>
        <taxon>Streptophyta</taxon>
        <taxon>Embryophyta</taxon>
        <taxon>Tracheophyta</taxon>
        <taxon>Spermatophyta</taxon>
        <taxon>Magnoliopsida</taxon>
        <taxon>eudicotyledons</taxon>
        <taxon>Gunneridae</taxon>
        <taxon>Pentapetalae</taxon>
        <taxon>rosids</taxon>
        <taxon>fabids</taxon>
        <taxon>Fabales</taxon>
        <taxon>Fabaceae</taxon>
        <taxon>Papilionoideae</taxon>
        <taxon>50 kb inversion clade</taxon>
        <taxon>NPAAA clade</taxon>
        <taxon>Hologalegina</taxon>
        <taxon>IRL clade</taxon>
        <taxon>Cicereae</taxon>
        <taxon>Cicer</taxon>
    </lineage>
</organism>
<dbReference type="Gene3D" id="3.40.50.1240">
    <property type="entry name" value="Phosphoglycerate mutase-like"/>
    <property type="match status" value="1"/>
</dbReference>
<proteinExistence type="inferred from homology"/>
<evidence type="ECO:0000256" key="3">
    <source>
        <dbReference type="PIRSR" id="PIRSR613078-2"/>
    </source>
</evidence>
<evidence type="ECO:0000313" key="4">
    <source>
        <dbReference type="Proteomes" id="UP000087171"/>
    </source>
</evidence>
<dbReference type="GO" id="GO:0005829">
    <property type="term" value="C:cytosol"/>
    <property type="evidence" value="ECO:0007669"/>
    <property type="project" value="TreeGrafter"/>
</dbReference>
<name>A0A1S2YSF0_CICAR</name>
<dbReference type="InterPro" id="IPR029033">
    <property type="entry name" value="His_PPase_superfam"/>
</dbReference>
<gene>
    <name evidence="5" type="primary">LOC101509990</name>
</gene>
<feature type="binding site" evidence="3">
    <location>
        <begin position="25"/>
        <end position="32"/>
    </location>
    <ligand>
        <name>substrate</name>
    </ligand>
</feature>
<keyword evidence="4" id="KW-1185">Reference proteome</keyword>
<dbReference type="STRING" id="3827.A0A1S2YSF0"/>
<dbReference type="Proteomes" id="UP000087171">
    <property type="component" value="Chromosome Ca7"/>
</dbReference>